<dbReference type="InterPro" id="IPR036052">
    <property type="entry name" value="TrpB-like_PALP_sf"/>
</dbReference>
<dbReference type="Gene3D" id="3.40.50.1100">
    <property type="match status" value="1"/>
</dbReference>
<name>A0ABR4XQP1_9LACO</name>
<reference evidence="1 2" key="1">
    <citation type="journal article" date="2014" name="Antonie Van Leeuwenhoek">
        <title>Oenococcus alcoholitolerans sp. nov., a lactic acid bacteria isolated from cachaca and ethanol fermentation processes.</title>
        <authorList>
            <person name="Badotti F."/>
            <person name="Moreira A.P."/>
            <person name="Tonon L.A."/>
            <person name="de Lucena B.T."/>
            <person name="Gomes Fde C."/>
            <person name="Kruger R."/>
            <person name="Thompson C.C."/>
            <person name="de Morais M.A.Jr."/>
            <person name="Rosa C.A."/>
            <person name="Thompson F.L."/>
        </authorList>
    </citation>
    <scope>NUCLEOTIDE SEQUENCE [LARGE SCALE GENOMIC DNA]</scope>
    <source>
        <strain evidence="1 2">UFRJ-M7.2.18</strain>
    </source>
</reference>
<dbReference type="EMBL" id="AXCV01000347">
    <property type="protein sequence ID" value="KGO29289.1"/>
    <property type="molecule type" value="Genomic_DNA"/>
</dbReference>
<dbReference type="PANTHER" id="PTHR43515">
    <property type="entry name" value="THREONINE SYNTHASE-LIKE 1"/>
    <property type="match status" value="1"/>
</dbReference>
<dbReference type="Pfam" id="PF24857">
    <property type="entry name" value="THR4_C"/>
    <property type="match status" value="1"/>
</dbReference>
<dbReference type="Proteomes" id="UP000030023">
    <property type="component" value="Unassembled WGS sequence"/>
</dbReference>
<dbReference type="PANTHER" id="PTHR43515:SF1">
    <property type="entry name" value="THREONINE SYNTHASE-LIKE 1"/>
    <property type="match status" value="1"/>
</dbReference>
<protein>
    <recommendedName>
        <fullName evidence="3">Threonine synthase</fullName>
    </recommendedName>
</protein>
<proteinExistence type="predicted"/>
<gene>
    <name evidence="1" type="ORF">Q757_07020</name>
</gene>
<dbReference type="SUPFAM" id="SSF53686">
    <property type="entry name" value="Tryptophan synthase beta subunit-like PLP-dependent enzymes"/>
    <property type="match status" value="1"/>
</dbReference>
<comment type="caution">
    <text evidence="1">The sequence shown here is derived from an EMBL/GenBank/DDBJ whole genome shotgun (WGS) entry which is preliminary data.</text>
</comment>
<organism evidence="1 2">
    <name type="scientific">Oenococcus alcoholitolerans</name>
    <dbReference type="NCBI Taxonomy" id="931074"/>
    <lineage>
        <taxon>Bacteria</taxon>
        <taxon>Bacillati</taxon>
        <taxon>Bacillota</taxon>
        <taxon>Bacilli</taxon>
        <taxon>Lactobacillales</taxon>
        <taxon>Lactobacillaceae</taxon>
        <taxon>Oenococcus</taxon>
    </lineage>
</organism>
<sequence>FFTTGVYQADRRFHQTSSPAMDILVSSNLERLLFDYAGSRKTSQWMDQLKEQASFQIDDQTLAFLQKDFNAAFTDEGQTDTSIEKTFSKNDYLIDPHTAVAVRAQNIFFKDRPSLVVSTASPFKFSETVLSALKKEVSQRPYENIKKLSALSGRKIPASLQKLFELPVAQKDQLEIDQISADLVKTLKIDH</sequence>
<evidence type="ECO:0000313" key="2">
    <source>
        <dbReference type="Proteomes" id="UP000030023"/>
    </source>
</evidence>
<keyword evidence="2" id="KW-1185">Reference proteome</keyword>
<evidence type="ECO:0000313" key="1">
    <source>
        <dbReference type="EMBL" id="KGO29289.1"/>
    </source>
</evidence>
<feature type="non-terminal residue" evidence="1">
    <location>
        <position position="1"/>
    </location>
</feature>
<accession>A0ABR4XQP1</accession>
<evidence type="ECO:0008006" key="3">
    <source>
        <dbReference type="Google" id="ProtNLM"/>
    </source>
</evidence>